<sequence>MIGNTSIPASVTQRGNASAAAHQRFSSGNGRAFSSSRPSSGIPADLLQNLLQLVQSLIQQLGGGSQQSGKSAESTLQGDNGSGEGDQAGGTAV</sequence>
<organism evidence="2 3">
    <name type="scientific">Candidatus Thiothrix singaporensis</name>
    <dbReference type="NCBI Taxonomy" id="2799669"/>
    <lineage>
        <taxon>Bacteria</taxon>
        <taxon>Pseudomonadati</taxon>
        <taxon>Pseudomonadota</taxon>
        <taxon>Gammaproteobacteria</taxon>
        <taxon>Thiotrichales</taxon>
        <taxon>Thiotrichaceae</taxon>
        <taxon>Thiothrix</taxon>
    </lineage>
</organism>
<evidence type="ECO:0000313" key="2">
    <source>
        <dbReference type="EMBL" id="QLQ33236.1"/>
    </source>
</evidence>
<gene>
    <name evidence="2" type="ORF">HZT40_18395</name>
</gene>
<name>A0A7L6AVT4_9GAMM</name>
<evidence type="ECO:0000256" key="1">
    <source>
        <dbReference type="SAM" id="MobiDB-lite"/>
    </source>
</evidence>
<evidence type="ECO:0000313" key="3">
    <source>
        <dbReference type="Proteomes" id="UP000510621"/>
    </source>
</evidence>
<dbReference type="EMBL" id="CP059265">
    <property type="protein sequence ID" value="QLQ33236.1"/>
    <property type="molecule type" value="Genomic_DNA"/>
</dbReference>
<keyword evidence="3" id="KW-1185">Reference proteome</keyword>
<feature type="compositionally biased region" description="Polar residues" evidence="1">
    <location>
        <begin position="24"/>
        <end position="39"/>
    </location>
</feature>
<protein>
    <submittedName>
        <fullName evidence="2">Uncharacterized protein</fullName>
    </submittedName>
</protein>
<dbReference type="Proteomes" id="UP000510621">
    <property type="component" value="Chromosome"/>
</dbReference>
<accession>A0A7L6AVT4</accession>
<feature type="region of interest" description="Disordered" evidence="1">
    <location>
        <begin position="1"/>
        <end position="41"/>
    </location>
</feature>
<dbReference type="AlphaFoldDB" id="A0A7L6AVT4"/>
<dbReference type="KEGG" id="this:HZT40_18395"/>
<proteinExistence type="predicted"/>
<feature type="compositionally biased region" description="Polar residues" evidence="1">
    <location>
        <begin position="1"/>
        <end position="16"/>
    </location>
</feature>
<feature type="region of interest" description="Disordered" evidence="1">
    <location>
        <begin position="62"/>
        <end position="93"/>
    </location>
</feature>
<feature type="compositionally biased region" description="Gly residues" evidence="1">
    <location>
        <begin position="80"/>
        <end position="93"/>
    </location>
</feature>
<reference evidence="2" key="1">
    <citation type="submission" date="2020-06" db="EMBL/GenBank/DDBJ databases">
        <title>Analysis procedures for assessing recovery of high quality, complete, closed genomes from Nanopore long read metagenome sequencing.</title>
        <authorList>
            <person name="Bessarab I."/>
            <person name="Arumugam K."/>
            <person name="Haryono M."/>
            <person name="Liu X."/>
            <person name="Roy S."/>
            <person name="Zuniga-Montanez R.E."/>
            <person name="Qiu G."/>
            <person name="Drautz-Moses D.I."/>
            <person name="Law Y.Y."/>
            <person name="Wuertz S."/>
            <person name="Lauro F.M."/>
            <person name="Huson D.H."/>
            <person name="Williams R.B."/>
        </authorList>
    </citation>
    <scope>NUCLEOTIDE SEQUENCE [LARGE SCALE GENOMIC DNA]</scope>
    <source>
        <strain evidence="2">SSD2</strain>
    </source>
</reference>